<sequence>MFQVNVQTPAGTREIQTAIDKAGNAGEPAEVAVQRGTYVVGTLQMRSNVTLKLEKGAVLELSTDYADYAAVETLSEAERSRAAMLYAKDCVNISVTGKGEIYGNGAAWFAAEMDSMGYRKPHDVRPRPLVFEGCSNVHLSQFTVRESPMWTVHLVSCTNVDIDGISVDNDMSMPNTDGLDIDSCANVVVENCSLTQPDDGLCIKTSKKPSTLRQRCENVSISNCVVKSLGSAFKIGTETFYDITDVSVSNSRFINATRAASIFSRDGGKITNVTVDHVTISCVLSSPCHWGKAEPIFVSVRPRDPGVRPGAVDHVTLSDISGTAEGAVNLISEPAGLIENAVLENIELTQTVNETEYSEGQGCYDVRPPCNPENPTGMGLDNAYKMNPATGLPHGVERYPGGLPCMFLKGAEPAKMSNVKFHRPSPLPEGWNTDQVLKVQ</sequence>
<keyword evidence="2" id="KW-0732">Signal</keyword>
<dbReference type="Gene3D" id="2.160.20.10">
    <property type="entry name" value="Single-stranded right-handed beta-helix, Pectin lyase-like"/>
    <property type="match status" value="1"/>
</dbReference>
<keyword evidence="3" id="KW-0677">Repeat</keyword>
<evidence type="ECO:0000256" key="4">
    <source>
        <dbReference type="ARBA" id="ARBA00022801"/>
    </source>
</evidence>
<keyword evidence="5 7" id="KW-0326">Glycosidase</keyword>
<dbReference type="SUPFAM" id="SSF51126">
    <property type="entry name" value="Pectin lyase-like"/>
    <property type="match status" value="1"/>
</dbReference>
<protein>
    <recommendedName>
        <fullName evidence="10">Pectate lyase superfamily protein domain-containing protein</fullName>
    </recommendedName>
</protein>
<evidence type="ECO:0000256" key="5">
    <source>
        <dbReference type="ARBA" id="ARBA00023295"/>
    </source>
</evidence>
<evidence type="ECO:0000256" key="1">
    <source>
        <dbReference type="ARBA" id="ARBA00008834"/>
    </source>
</evidence>
<comment type="similarity">
    <text evidence="1 7">Belongs to the glycosyl hydrolase 28 family.</text>
</comment>
<dbReference type="OrthoDB" id="339764at2759"/>
<proteinExistence type="inferred from homology"/>
<dbReference type="GO" id="GO:0071555">
    <property type="term" value="P:cell wall organization"/>
    <property type="evidence" value="ECO:0007669"/>
    <property type="project" value="UniProtKB-KW"/>
</dbReference>
<dbReference type="PANTHER" id="PTHR31339">
    <property type="entry name" value="PECTIN LYASE-RELATED"/>
    <property type="match status" value="1"/>
</dbReference>
<keyword evidence="9" id="KW-1185">Reference proteome</keyword>
<evidence type="ECO:0000256" key="2">
    <source>
        <dbReference type="ARBA" id="ARBA00022729"/>
    </source>
</evidence>
<dbReference type="VEuPathDB" id="FungiDB:TRICI_001092"/>
<dbReference type="GO" id="GO:0004650">
    <property type="term" value="F:polygalacturonase activity"/>
    <property type="evidence" value="ECO:0007669"/>
    <property type="project" value="InterPro"/>
</dbReference>
<gene>
    <name evidence="8" type="ORF">TRICI_001092</name>
</gene>
<dbReference type="InterPro" id="IPR011050">
    <property type="entry name" value="Pectin_lyase_fold/virulence"/>
</dbReference>
<reference evidence="8" key="1">
    <citation type="journal article" date="2019" name="G3 (Bethesda)">
        <title>Genome Assemblies of Two Rare Opportunistic Yeast Pathogens: Diutina rugosa (syn. Candida rugosa) and Trichomonascus ciferrii (syn. Candida ciferrii).</title>
        <authorList>
            <person name="Mixao V."/>
            <person name="Saus E."/>
            <person name="Hansen A.P."/>
            <person name="Lass-Florl C."/>
            <person name="Gabaldon T."/>
        </authorList>
    </citation>
    <scope>NUCLEOTIDE SEQUENCE</scope>
    <source>
        <strain evidence="8">CBS 4856</strain>
    </source>
</reference>
<dbReference type="PANTHER" id="PTHR31339:SF9">
    <property type="entry name" value="PLASMIN AND FIBRONECTIN-BINDING PROTEIN A"/>
    <property type="match status" value="1"/>
</dbReference>
<dbReference type="EMBL" id="SWFS01000083">
    <property type="protein sequence ID" value="KAA8916736.1"/>
    <property type="molecule type" value="Genomic_DNA"/>
</dbReference>
<evidence type="ECO:0000256" key="6">
    <source>
        <dbReference type="ARBA" id="ARBA00023316"/>
    </source>
</evidence>
<organism evidence="8 9">
    <name type="scientific">Trichomonascus ciferrii</name>
    <dbReference type="NCBI Taxonomy" id="44093"/>
    <lineage>
        <taxon>Eukaryota</taxon>
        <taxon>Fungi</taxon>
        <taxon>Dikarya</taxon>
        <taxon>Ascomycota</taxon>
        <taxon>Saccharomycotina</taxon>
        <taxon>Dipodascomycetes</taxon>
        <taxon>Dipodascales</taxon>
        <taxon>Trichomonascaceae</taxon>
        <taxon>Trichomonascus</taxon>
        <taxon>Trichomonascus ciferrii complex</taxon>
    </lineage>
</organism>
<evidence type="ECO:0008006" key="10">
    <source>
        <dbReference type="Google" id="ProtNLM"/>
    </source>
</evidence>
<dbReference type="AlphaFoldDB" id="A0A642VBI6"/>
<dbReference type="SMART" id="SM00710">
    <property type="entry name" value="PbH1"/>
    <property type="match status" value="5"/>
</dbReference>
<dbReference type="InterPro" id="IPR000743">
    <property type="entry name" value="Glyco_hydro_28"/>
</dbReference>
<evidence type="ECO:0000313" key="9">
    <source>
        <dbReference type="Proteomes" id="UP000761534"/>
    </source>
</evidence>
<keyword evidence="6" id="KW-0961">Cell wall biogenesis/degradation</keyword>
<evidence type="ECO:0000313" key="8">
    <source>
        <dbReference type="EMBL" id="KAA8916736.1"/>
    </source>
</evidence>
<dbReference type="InterPro" id="IPR012334">
    <property type="entry name" value="Pectin_lyas_fold"/>
</dbReference>
<accession>A0A642VBI6</accession>
<dbReference type="Proteomes" id="UP000761534">
    <property type="component" value="Unassembled WGS sequence"/>
</dbReference>
<keyword evidence="4 7" id="KW-0378">Hydrolase</keyword>
<dbReference type="InterPro" id="IPR006626">
    <property type="entry name" value="PbH1"/>
</dbReference>
<evidence type="ECO:0000256" key="7">
    <source>
        <dbReference type="RuleBase" id="RU361169"/>
    </source>
</evidence>
<dbReference type="GO" id="GO:0045490">
    <property type="term" value="P:pectin catabolic process"/>
    <property type="evidence" value="ECO:0007669"/>
    <property type="project" value="UniProtKB-ARBA"/>
</dbReference>
<name>A0A642VBI6_9ASCO</name>
<comment type="caution">
    <text evidence="8">The sequence shown here is derived from an EMBL/GenBank/DDBJ whole genome shotgun (WGS) entry which is preliminary data.</text>
</comment>
<dbReference type="Pfam" id="PF00295">
    <property type="entry name" value="Glyco_hydro_28"/>
    <property type="match status" value="1"/>
</dbReference>
<dbReference type="InterPro" id="IPR051801">
    <property type="entry name" value="GH28_Enzymes"/>
</dbReference>
<evidence type="ECO:0000256" key="3">
    <source>
        <dbReference type="ARBA" id="ARBA00022737"/>
    </source>
</evidence>